<keyword evidence="2" id="KW-0732">Signal</keyword>
<dbReference type="EMBL" id="CAXAMN010023472">
    <property type="protein sequence ID" value="CAK9077890.1"/>
    <property type="molecule type" value="Genomic_DNA"/>
</dbReference>
<sequence length="162" mass="18287">MHGQGMIFTLTFFFFLFVNAPGGAVDAVDDDFMMWDHRRCQPRPCQMFFMNRFDAEAKDEQSGPARISPFCSILQTTATQLTRLERPSPPRERRGSRDGSFAIQSPDAHWLVPCCSLRYFRCSGGLHLDVPGSTHTNQHQRGGHQALKGHVPPKIKIQGPPF</sequence>
<evidence type="ECO:0000256" key="2">
    <source>
        <dbReference type="SAM" id="SignalP"/>
    </source>
</evidence>
<name>A0ABP0PPE4_9DINO</name>
<feature type="chain" id="PRO_5045351738" description="Secreted protein" evidence="2">
    <location>
        <begin position="28"/>
        <end position="162"/>
    </location>
</feature>
<evidence type="ECO:0000313" key="3">
    <source>
        <dbReference type="EMBL" id="CAK9077890.1"/>
    </source>
</evidence>
<feature type="signal peptide" evidence="2">
    <location>
        <begin position="1"/>
        <end position="27"/>
    </location>
</feature>
<evidence type="ECO:0000256" key="1">
    <source>
        <dbReference type="SAM" id="MobiDB-lite"/>
    </source>
</evidence>
<gene>
    <name evidence="3" type="ORF">CCMP2556_LOCUS38363</name>
</gene>
<protein>
    <recommendedName>
        <fullName evidence="5">Secreted protein</fullName>
    </recommendedName>
</protein>
<comment type="caution">
    <text evidence="3">The sequence shown here is derived from an EMBL/GenBank/DDBJ whole genome shotgun (WGS) entry which is preliminary data.</text>
</comment>
<evidence type="ECO:0000313" key="4">
    <source>
        <dbReference type="Proteomes" id="UP001642484"/>
    </source>
</evidence>
<accession>A0ABP0PPE4</accession>
<evidence type="ECO:0008006" key="5">
    <source>
        <dbReference type="Google" id="ProtNLM"/>
    </source>
</evidence>
<proteinExistence type="predicted"/>
<organism evidence="3 4">
    <name type="scientific">Durusdinium trenchii</name>
    <dbReference type="NCBI Taxonomy" id="1381693"/>
    <lineage>
        <taxon>Eukaryota</taxon>
        <taxon>Sar</taxon>
        <taxon>Alveolata</taxon>
        <taxon>Dinophyceae</taxon>
        <taxon>Suessiales</taxon>
        <taxon>Symbiodiniaceae</taxon>
        <taxon>Durusdinium</taxon>
    </lineage>
</organism>
<keyword evidence="4" id="KW-1185">Reference proteome</keyword>
<reference evidence="3 4" key="1">
    <citation type="submission" date="2024-02" db="EMBL/GenBank/DDBJ databases">
        <authorList>
            <person name="Chen Y."/>
            <person name="Shah S."/>
            <person name="Dougan E. K."/>
            <person name="Thang M."/>
            <person name="Chan C."/>
        </authorList>
    </citation>
    <scope>NUCLEOTIDE SEQUENCE [LARGE SCALE GENOMIC DNA]</scope>
</reference>
<dbReference type="Proteomes" id="UP001642484">
    <property type="component" value="Unassembled WGS sequence"/>
</dbReference>
<feature type="region of interest" description="Disordered" evidence="1">
    <location>
        <begin position="134"/>
        <end position="162"/>
    </location>
</feature>